<name>A0ABV4H6C5_9ACTN</name>
<evidence type="ECO:0000313" key="2">
    <source>
        <dbReference type="EMBL" id="MEZ0166869.1"/>
    </source>
</evidence>
<accession>A0ABV4H6C5</accession>
<dbReference type="EMBL" id="JBGFTU010000031">
    <property type="protein sequence ID" value="MEZ0166869.1"/>
    <property type="molecule type" value="Genomic_DNA"/>
</dbReference>
<organism evidence="2 3">
    <name type="scientific">Kineococcus halophytocola</name>
    <dbReference type="NCBI Taxonomy" id="3234027"/>
    <lineage>
        <taxon>Bacteria</taxon>
        <taxon>Bacillati</taxon>
        <taxon>Actinomycetota</taxon>
        <taxon>Actinomycetes</taxon>
        <taxon>Kineosporiales</taxon>
        <taxon>Kineosporiaceae</taxon>
        <taxon>Kineococcus</taxon>
    </lineage>
</organism>
<proteinExistence type="predicted"/>
<reference evidence="2 3" key="1">
    <citation type="submission" date="2024-07" db="EMBL/GenBank/DDBJ databases">
        <authorList>
            <person name="Thanompreechachai J."/>
            <person name="Duangmal K."/>
        </authorList>
    </citation>
    <scope>NUCLEOTIDE SEQUENCE [LARGE SCALE GENOMIC DNA]</scope>
    <source>
        <strain evidence="2 3">LSe6-4</strain>
    </source>
</reference>
<dbReference type="GO" id="GO:0016853">
    <property type="term" value="F:isomerase activity"/>
    <property type="evidence" value="ECO:0007669"/>
    <property type="project" value="UniProtKB-KW"/>
</dbReference>
<evidence type="ECO:0000313" key="3">
    <source>
        <dbReference type="Proteomes" id="UP001565927"/>
    </source>
</evidence>
<comment type="caution">
    <text evidence="2">The sequence shown here is derived from an EMBL/GenBank/DDBJ whole genome shotgun (WGS) entry which is preliminary data.</text>
</comment>
<dbReference type="InterPro" id="IPR013022">
    <property type="entry name" value="Xyl_isomerase-like_TIM-brl"/>
</dbReference>
<keyword evidence="3" id="KW-1185">Reference proteome</keyword>
<dbReference type="InterPro" id="IPR050312">
    <property type="entry name" value="IolE/XylAMocC-like"/>
</dbReference>
<dbReference type="Proteomes" id="UP001565927">
    <property type="component" value="Unassembled WGS sequence"/>
</dbReference>
<dbReference type="RefSeq" id="WP_370443078.1">
    <property type="nucleotide sequence ID" value="NZ_JBGFTU010000031.1"/>
</dbReference>
<dbReference type="Gene3D" id="3.20.20.150">
    <property type="entry name" value="Divalent-metal-dependent TIM barrel enzymes"/>
    <property type="match status" value="1"/>
</dbReference>
<protein>
    <submittedName>
        <fullName evidence="2">Sugar phosphate isomerase/epimerase family protein</fullName>
    </submittedName>
</protein>
<feature type="domain" description="Xylose isomerase-like TIM barrel" evidence="1">
    <location>
        <begin position="32"/>
        <end position="278"/>
    </location>
</feature>
<dbReference type="PANTHER" id="PTHR12110">
    <property type="entry name" value="HYDROXYPYRUVATE ISOMERASE"/>
    <property type="match status" value="1"/>
</dbReference>
<evidence type="ECO:0000259" key="1">
    <source>
        <dbReference type="Pfam" id="PF01261"/>
    </source>
</evidence>
<sequence length="301" mass="32093">MSPAARPGRIAANPIPYWAGAGKTREVFEVAFADLRDIGFTAVKADVPEGMGADEYARWIEGFGLSPSVGLFSNPLDETVDMAGVLEEARRFAAVQAELGLDRTMLSSMAVPARLAAPAVGADFDAGRLERAVENAGRVCEVLISEGIHPLHHSHVGGVFETEEEITTLLDALGPELLGFGPDTGHLRWAGADPVALVRRYGDRIGGIHLKDVHPDHLDAARGTGGDYRTVSTSGRLWAEPGRGVLDLEAVLAALPADYDGDYTIEVDHPSVGSVRESHRISHEWALRVLGPPGEEPGEQS</sequence>
<gene>
    <name evidence="2" type="ORF">AB2L27_19110</name>
</gene>
<dbReference type="SUPFAM" id="SSF51658">
    <property type="entry name" value="Xylose isomerase-like"/>
    <property type="match status" value="1"/>
</dbReference>
<dbReference type="InterPro" id="IPR036237">
    <property type="entry name" value="Xyl_isomerase-like_sf"/>
</dbReference>
<dbReference type="PANTHER" id="PTHR12110:SF41">
    <property type="entry name" value="INOSOSE DEHYDRATASE"/>
    <property type="match status" value="1"/>
</dbReference>
<keyword evidence="2" id="KW-0413">Isomerase</keyword>
<dbReference type="Pfam" id="PF01261">
    <property type="entry name" value="AP_endonuc_2"/>
    <property type="match status" value="1"/>
</dbReference>